<protein>
    <submittedName>
        <fullName evidence="3">Pimeloyl-ACP methyl ester carboxylesterase</fullName>
    </submittedName>
</protein>
<reference evidence="3 4" key="1">
    <citation type="submission" date="2019-07" db="EMBL/GenBank/DDBJ databases">
        <title>Genome sequencing of lignin-degrading bacterial isolates.</title>
        <authorList>
            <person name="Gladden J."/>
        </authorList>
    </citation>
    <scope>NUCLEOTIDE SEQUENCE [LARGE SCALE GENOMIC DNA]</scope>
    <source>
        <strain evidence="3 4">J11</strain>
    </source>
</reference>
<evidence type="ECO:0000313" key="3">
    <source>
        <dbReference type="EMBL" id="TWG86214.1"/>
    </source>
</evidence>
<dbReference type="GO" id="GO:0016787">
    <property type="term" value="F:hydrolase activity"/>
    <property type="evidence" value="ECO:0007669"/>
    <property type="project" value="UniProtKB-KW"/>
</dbReference>
<dbReference type="GO" id="GO:0016020">
    <property type="term" value="C:membrane"/>
    <property type="evidence" value="ECO:0007669"/>
    <property type="project" value="TreeGrafter"/>
</dbReference>
<dbReference type="InterPro" id="IPR000639">
    <property type="entry name" value="Epox_hydrolase-like"/>
</dbReference>
<evidence type="ECO:0000259" key="2">
    <source>
        <dbReference type="Pfam" id="PF00561"/>
    </source>
</evidence>
<dbReference type="InterPro" id="IPR000073">
    <property type="entry name" value="AB_hydrolase_1"/>
</dbReference>
<dbReference type="Proteomes" id="UP000318141">
    <property type="component" value="Unassembled WGS sequence"/>
</dbReference>
<dbReference type="Gene3D" id="3.40.50.1820">
    <property type="entry name" value="alpha/beta hydrolase"/>
    <property type="match status" value="1"/>
</dbReference>
<evidence type="ECO:0000256" key="1">
    <source>
        <dbReference type="ARBA" id="ARBA00022801"/>
    </source>
</evidence>
<proteinExistence type="predicted"/>
<dbReference type="AlphaFoldDB" id="A0A562BLX5"/>
<feature type="domain" description="AB hydrolase-1" evidence="2">
    <location>
        <begin position="35"/>
        <end position="265"/>
    </location>
</feature>
<name>A0A562BLX5_9BURK</name>
<dbReference type="PRINTS" id="PR00111">
    <property type="entry name" value="ABHYDROLASE"/>
</dbReference>
<keyword evidence="4" id="KW-1185">Reference proteome</keyword>
<dbReference type="PANTHER" id="PTHR43798">
    <property type="entry name" value="MONOACYLGLYCEROL LIPASE"/>
    <property type="match status" value="1"/>
</dbReference>
<sequence>MNAMSHDSSSARPPGAVTHIAGGIATLCQGDGPTTVLLLHGIGGGKAAWPAQLDALAHAGYRAVAWDMPGYGDSALIWPYDFDGLAAALAPLIRQERDAGRRVVLVGHSMGGMVAQQAYAAMPEHIDGLLLSGTSPAFGKPDGDWQRDFVAARTAPLDAGRTMAELATGLVRAMVAPDAPADAVAFATRVMAAVPPSTYRAALQALVRFDQRALLPRITVPVLALAGEHDGNAAPAVMERMAARIPGAEYRCLPDVGHLACMERPELFNAAMLDFLRRHFPHA</sequence>
<dbReference type="EMBL" id="VLJN01000014">
    <property type="protein sequence ID" value="TWG86214.1"/>
    <property type="molecule type" value="Genomic_DNA"/>
</dbReference>
<dbReference type="InterPro" id="IPR050266">
    <property type="entry name" value="AB_hydrolase_sf"/>
</dbReference>
<organism evidence="3 4">
    <name type="scientific">Cupriavidus gilardii J11</name>
    <dbReference type="NCBI Taxonomy" id="936133"/>
    <lineage>
        <taxon>Bacteria</taxon>
        <taxon>Pseudomonadati</taxon>
        <taxon>Pseudomonadota</taxon>
        <taxon>Betaproteobacteria</taxon>
        <taxon>Burkholderiales</taxon>
        <taxon>Burkholderiaceae</taxon>
        <taxon>Cupriavidus</taxon>
    </lineage>
</organism>
<dbReference type="Pfam" id="PF00561">
    <property type="entry name" value="Abhydrolase_1"/>
    <property type="match status" value="1"/>
</dbReference>
<dbReference type="PANTHER" id="PTHR43798:SF31">
    <property type="entry name" value="AB HYDROLASE SUPERFAMILY PROTEIN YCLE"/>
    <property type="match status" value="1"/>
</dbReference>
<gene>
    <name evidence="3" type="ORF">L602_002100000030</name>
</gene>
<accession>A0A562BLX5</accession>
<dbReference type="PRINTS" id="PR00412">
    <property type="entry name" value="EPOXHYDRLASE"/>
</dbReference>
<evidence type="ECO:0000313" key="4">
    <source>
        <dbReference type="Proteomes" id="UP000318141"/>
    </source>
</evidence>
<dbReference type="InterPro" id="IPR029058">
    <property type="entry name" value="AB_hydrolase_fold"/>
</dbReference>
<keyword evidence="1" id="KW-0378">Hydrolase</keyword>
<comment type="caution">
    <text evidence="3">The sequence shown here is derived from an EMBL/GenBank/DDBJ whole genome shotgun (WGS) entry which is preliminary data.</text>
</comment>
<dbReference type="SUPFAM" id="SSF53474">
    <property type="entry name" value="alpha/beta-Hydrolases"/>
    <property type="match status" value="1"/>
</dbReference>